<dbReference type="GeneID" id="27353538"/>
<dbReference type="Proteomes" id="UP000053342">
    <property type="component" value="Unassembled WGS sequence"/>
</dbReference>
<protein>
    <recommendedName>
        <fullName evidence="6">Zn(2)-C6 fungal-type domain-containing protein</fullName>
    </recommendedName>
</protein>
<evidence type="ECO:0000256" key="3">
    <source>
        <dbReference type="ARBA" id="ARBA00023163"/>
    </source>
</evidence>
<keyword evidence="8" id="KW-1185">Reference proteome</keyword>
<dbReference type="SUPFAM" id="SSF57701">
    <property type="entry name" value="Zn2/Cys6 DNA-binding domain"/>
    <property type="match status" value="1"/>
</dbReference>
<dbReference type="AlphaFoldDB" id="A0A0D2E296"/>
<evidence type="ECO:0000256" key="1">
    <source>
        <dbReference type="ARBA" id="ARBA00023015"/>
    </source>
</evidence>
<name>A0A0D2E296_9EURO</name>
<dbReference type="VEuPathDB" id="FungiDB:PV06_01464"/>
<dbReference type="GO" id="GO:0000981">
    <property type="term" value="F:DNA-binding transcription factor activity, RNA polymerase II-specific"/>
    <property type="evidence" value="ECO:0007669"/>
    <property type="project" value="InterPro"/>
</dbReference>
<dbReference type="GO" id="GO:0003677">
    <property type="term" value="F:DNA binding"/>
    <property type="evidence" value="ECO:0007669"/>
    <property type="project" value="UniProtKB-KW"/>
</dbReference>
<dbReference type="PROSITE" id="PS50048">
    <property type="entry name" value="ZN2_CY6_FUNGAL_2"/>
    <property type="match status" value="1"/>
</dbReference>
<dbReference type="GO" id="GO:0008270">
    <property type="term" value="F:zinc ion binding"/>
    <property type="evidence" value="ECO:0007669"/>
    <property type="project" value="InterPro"/>
</dbReference>
<dbReference type="CDD" id="cd00067">
    <property type="entry name" value="GAL4"/>
    <property type="match status" value="1"/>
</dbReference>
<dbReference type="EMBL" id="KN847332">
    <property type="protein sequence ID" value="KIW48905.1"/>
    <property type="molecule type" value="Genomic_DNA"/>
</dbReference>
<keyword evidence="4" id="KW-0539">Nucleus</keyword>
<keyword evidence="3" id="KW-0804">Transcription</keyword>
<accession>A0A0D2E296</accession>
<feature type="compositionally biased region" description="Low complexity" evidence="5">
    <location>
        <begin position="214"/>
        <end position="227"/>
    </location>
</feature>
<reference evidence="7 8" key="1">
    <citation type="submission" date="2015-01" db="EMBL/GenBank/DDBJ databases">
        <title>The Genome Sequence of Exophiala oligosperma CBS72588.</title>
        <authorList>
            <consortium name="The Broad Institute Genomics Platform"/>
            <person name="Cuomo C."/>
            <person name="de Hoog S."/>
            <person name="Gorbushina A."/>
            <person name="Stielow B."/>
            <person name="Teixiera M."/>
            <person name="Abouelleil A."/>
            <person name="Chapman S.B."/>
            <person name="Priest M."/>
            <person name="Young S.K."/>
            <person name="Wortman J."/>
            <person name="Nusbaum C."/>
            <person name="Birren B."/>
        </authorList>
    </citation>
    <scope>NUCLEOTIDE SEQUENCE [LARGE SCALE GENOMIC DNA]</scope>
    <source>
        <strain evidence="7 8">CBS 72588</strain>
    </source>
</reference>
<dbReference type="HOGENOM" id="CLU_1085999_0_0_1"/>
<dbReference type="Pfam" id="PF00172">
    <property type="entry name" value="Zn_clus"/>
    <property type="match status" value="1"/>
</dbReference>
<dbReference type="PROSITE" id="PS00463">
    <property type="entry name" value="ZN2_CY6_FUNGAL_1"/>
    <property type="match status" value="1"/>
</dbReference>
<evidence type="ECO:0000256" key="2">
    <source>
        <dbReference type="ARBA" id="ARBA00023125"/>
    </source>
</evidence>
<evidence type="ECO:0000256" key="4">
    <source>
        <dbReference type="ARBA" id="ARBA00023242"/>
    </source>
</evidence>
<dbReference type="OrthoDB" id="4136018at2759"/>
<dbReference type="InterPro" id="IPR036864">
    <property type="entry name" value="Zn2-C6_fun-type_DNA-bd_sf"/>
</dbReference>
<dbReference type="InterPro" id="IPR052783">
    <property type="entry name" value="Metabolic/Drug-Res_Regulator"/>
</dbReference>
<feature type="compositionally biased region" description="Basic and acidic residues" evidence="5">
    <location>
        <begin position="146"/>
        <end position="155"/>
    </location>
</feature>
<dbReference type="Gene3D" id="4.10.240.10">
    <property type="entry name" value="Zn(2)-C6 fungal-type DNA-binding domain"/>
    <property type="match status" value="1"/>
</dbReference>
<dbReference type="InterPro" id="IPR001138">
    <property type="entry name" value="Zn2Cys6_DnaBD"/>
</dbReference>
<feature type="region of interest" description="Disordered" evidence="5">
    <location>
        <begin position="1"/>
        <end position="32"/>
    </location>
</feature>
<dbReference type="PANTHER" id="PTHR47655:SF3">
    <property type="entry name" value="ZN(II)2CYS6 TRANSCRIPTION FACTOR (EUROFUNG)"/>
    <property type="match status" value="1"/>
</dbReference>
<gene>
    <name evidence="7" type="ORF">PV06_01464</name>
</gene>
<feature type="region of interest" description="Disordered" evidence="5">
    <location>
        <begin position="146"/>
        <end position="231"/>
    </location>
</feature>
<organism evidence="7 8">
    <name type="scientific">Exophiala oligosperma</name>
    <dbReference type="NCBI Taxonomy" id="215243"/>
    <lineage>
        <taxon>Eukaryota</taxon>
        <taxon>Fungi</taxon>
        <taxon>Dikarya</taxon>
        <taxon>Ascomycota</taxon>
        <taxon>Pezizomycotina</taxon>
        <taxon>Eurotiomycetes</taxon>
        <taxon>Chaetothyriomycetidae</taxon>
        <taxon>Chaetothyriales</taxon>
        <taxon>Herpotrichiellaceae</taxon>
        <taxon>Exophiala</taxon>
    </lineage>
</organism>
<feature type="compositionally biased region" description="Basic and acidic residues" evidence="5">
    <location>
        <begin position="173"/>
        <end position="185"/>
    </location>
</feature>
<proteinExistence type="predicted"/>
<dbReference type="RefSeq" id="XP_016269121.1">
    <property type="nucleotide sequence ID" value="XM_016402068.1"/>
</dbReference>
<dbReference type="SMART" id="SM00066">
    <property type="entry name" value="GAL4"/>
    <property type="match status" value="1"/>
</dbReference>
<keyword evidence="1" id="KW-0805">Transcription regulation</keyword>
<sequence>MFPQDNSERRLAFDEASRTRPQGKASGRRYAGQMRHRVSRACDFCRIKKAKCDGGEPCGKCSRSQTSCTYRYVRKSSGSQTAAGYAEQLARQQSILVACVHELYRQLKTGQEHGISNVTRSPSSDISVNDIVVSLGLDPVDIAEADDSRHTRESRSTTGSCAASVKQHGGNQKCRDWPGADRGPSDDFLVTMTPGNFETSPPLSTTGDRCSTNGSDLDGSDQSGSSSPASATEWNSLFDLDAAGYYDPIDFDSNSLFADIGQSNLPYPWLQQEFY</sequence>
<feature type="compositionally biased region" description="Polar residues" evidence="5">
    <location>
        <begin position="193"/>
        <end position="213"/>
    </location>
</feature>
<evidence type="ECO:0000256" key="5">
    <source>
        <dbReference type="SAM" id="MobiDB-lite"/>
    </source>
</evidence>
<keyword evidence="2" id="KW-0238">DNA-binding</keyword>
<feature type="compositionally biased region" description="Basic and acidic residues" evidence="5">
    <location>
        <begin position="1"/>
        <end position="18"/>
    </location>
</feature>
<dbReference type="PANTHER" id="PTHR47655">
    <property type="entry name" value="QUINIC ACID UTILIZATION ACTIVATOR"/>
    <property type="match status" value="1"/>
</dbReference>
<evidence type="ECO:0000259" key="6">
    <source>
        <dbReference type="PROSITE" id="PS50048"/>
    </source>
</evidence>
<evidence type="ECO:0000313" key="7">
    <source>
        <dbReference type="EMBL" id="KIW48905.1"/>
    </source>
</evidence>
<feature type="domain" description="Zn(2)-C6 fungal-type" evidence="6">
    <location>
        <begin position="41"/>
        <end position="70"/>
    </location>
</feature>
<evidence type="ECO:0000313" key="8">
    <source>
        <dbReference type="Proteomes" id="UP000053342"/>
    </source>
</evidence>